<protein>
    <submittedName>
        <fullName evidence="1">Uncharacterized protein</fullName>
    </submittedName>
</protein>
<sequence>MTNYNKYDVFILIRNRVSFHNAVLSYSYLYFWLPSSPENLHHVTWLHFLTPKYPKQANKILA</sequence>
<dbReference type="EMBL" id="GGEC01037129">
    <property type="protein sequence ID" value="MBX17613.1"/>
    <property type="molecule type" value="Transcribed_RNA"/>
</dbReference>
<reference evidence="1" key="1">
    <citation type="submission" date="2018-02" db="EMBL/GenBank/DDBJ databases">
        <title>Rhizophora mucronata_Transcriptome.</title>
        <authorList>
            <person name="Meera S.P."/>
            <person name="Sreeshan A."/>
            <person name="Augustine A."/>
        </authorList>
    </citation>
    <scope>NUCLEOTIDE SEQUENCE</scope>
    <source>
        <tissue evidence="1">Leaf</tissue>
    </source>
</reference>
<evidence type="ECO:0000313" key="1">
    <source>
        <dbReference type="EMBL" id="MBX17613.1"/>
    </source>
</evidence>
<organism evidence="1">
    <name type="scientific">Rhizophora mucronata</name>
    <name type="common">Asiatic mangrove</name>
    <dbReference type="NCBI Taxonomy" id="61149"/>
    <lineage>
        <taxon>Eukaryota</taxon>
        <taxon>Viridiplantae</taxon>
        <taxon>Streptophyta</taxon>
        <taxon>Embryophyta</taxon>
        <taxon>Tracheophyta</taxon>
        <taxon>Spermatophyta</taxon>
        <taxon>Magnoliopsida</taxon>
        <taxon>eudicotyledons</taxon>
        <taxon>Gunneridae</taxon>
        <taxon>Pentapetalae</taxon>
        <taxon>rosids</taxon>
        <taxon>fabids</taxon>
        <taxon>Malpighiales</taxon>
        <taxon>Rhizophoraceae</taxon>
        <taxon>Rhizophora</taxon>
    </lineage>
</organism>
<accession>A0A2P2LI26</accession>
<name>A0A2P2LI26_RHIMU</name>
<dbReference type="AlphaFoldDB" id="A0A2P2LI26"/>
<proteinExistence type="predicted"/>